<dbReference type="PANTHER" id="PTHR33202">
    <property type="entry name" value="ZINC UPTAKE REGULATION PROTEIN"/>
    <property type="match status" value="1"/>
</dbReference>
<dbReference type="GO" id="GO:0005737">
    <property type="term" value="C:cytoplasm"/>
    <property type="evidence" value="ECO:0007669"/>
    <property type="project" value="UniProtKB-SubCell"/>
</dbReference>
<dbReference type="Gene3D" id="1.10.10.10">
    <property type="entry name" value="Winged helix-like DNA-binding domain superfamily/Winged helix DNA-binding domain"/>
    <property type="match status" value="1"/>
</dbReference>
<dbReference type="Pfam" id="PF01475">
    <property type="entry name" value="FUR"/>
    <property type="match status" value="1"/>
</dbReference>
<comment type="subcellular location">
    <subcellularLocation>
        <location evidence="1">Cytoplasm</location>
    </subcellularLocation>
</comment>
<dbReference type="FunFam" id="1.10.10.10:FF:000007">
    <property type="entry name" value="Ferric uptake regulation protein"/>
    <property type="match status" value="1"/>
</dbReference>
<evidence type="ECO:0008006" key="11">
    <source>
        <dbReference type="Google" id="ProtNLM"/>
    </source>
</evidence>
<evidence type="ECO:0000313" key="10">
    <source>
        <dbReference type="EMBL" id="SVE25313.1"/>
    </source>
</evidence>
<keyword evidence="6" id="KW-0862">Zinc</keyword>
<dbReference type="InterPro" id="IPR036388">
    <property type="entry name" value="WH-like_DNA-bd_sf"/>
</dbReference>
<accession>A0A383BZR9</accession>
<evidence type="ECO:0000256" key="4">
    <source>
        <dbReference type="ARBA" id="ARBA00022491"/>
    </source>
</evidence>
<keyword evidence="8" id="KW-0238">DNA-binding</keyword>
<evidence type="ECO:0000256" key="7">
    <source>
        <dbReference type="ARBA" id="ARBA00023015"/>
    </source>
</evidence>
<evidence type="ECO:0000256" key="1">
    <source>
        <dbReference type="ARBA" id="ARBA00004496"/>
    </source>
</evidence>
<name>A0A383BZR9_9ZZZZ</name>
<evidence type="ECO:0000256" key="3">
    <source>
        <dbReference type="ARBA" id="ARBA00022490"/>
    </source>
</evidence>
<keyword evidence="5" id="KW-0479">Metal-binding</keyword>
<organism evidence="10">
    <name type="scientific">marine metagenome</name>
    <dbReference type="NCBI Taxonomy" id="408172"/>
    <lineage>
        <taxon>unclassified sequences</taxon>
        <taxon>metagenomes</taxon>
        <taxon>ecological metagenomes</taxon>
    </lineage>
</organism>
<dbReference type="GO" id="GO:0045892">
    <property type="term" value="P:negative regulation of DNA-templated transcription"/>
    <property type="evidence" value="ECO:0007669"/>
    <property type="project" value="TreeGrafter"/>
</dbReference>
<dbReference type="SUPFAM" id="SSF46785">
    <property type="entry name" value="Winged helix' DNA-binding domain"/>
    <property type="match status" value="1"/>
</dbReference>
<evidence type="ECO:0000256" key="2">
    <source>
        <dbReference type="ARBA" id="ARBA00007957"/>
    </source>
</evidence>
<proteinExistence type="inferred from homology"/>
<gene>
    <name evidence="10" type="ORF">METZ01_LOCUS478167</name>
</gene>
<evidence type="ECO:0000256" key="9">
    <source>
        <dbReference type="ARBA" id="ARBA00023163"/>
    </source>
</evidence>
<dbReference type="EMBL" id="UINC01204542">
    <property type="protein sequence ID" value="SVE25313.1"/>
    <property type="molecule type" value="Genomic_DNA"/>
</dbReference>
<keyword evidence="3" id="KW-0963">Cytoplasm</keyword>
<dbReference type="GO" id="GO:1900376">
    <property type="term" value="P:regulation of secondary metabolite biosynthetic process"/>
    <property type="evidence" value="ECO:0007669"/>
    <property type="project" value="TreeGrafter"/>
</dbReference>
<keyword evidence="7" id="KW-0805">Transcription regulation</keyword>
<dbReference type="AlphaFoldDB" id="A0A383BZR9"/>
<dbReference type="InterPro" id="IPR002481">
    <property type="entry name" value="FUR"/>
</dbReference>
<sequence>MEQILDNVSNTSMSGESVRKVLCALNIKPTNQRIDIAKFILIKDQHLSAEDIFSSLNDSKCAISRATVYNTLNLFADKGLVRRVIIGSSKIYYDSKTTPHSHYYNVDTGEISDFEFNDAQISPLPALPEHTVQEGVDIVVRVKNSK</sequence>
<keyword evidence="9" id="KW-0804">Transcription</keyword>
<evidence type="ECO:0000256" key="8">
    <source>
        <dbReference type="ARBA" id="ARBA00023125"/>
    </source>
</evidence>
<protein>
    <recommendedName>
        <fullName evidence="11">Ferric uptake regulation protein</fullName>
    </recommendedName>
</protein>
<reference evidence="10" key="1">
    <citation type="submission" date="2018-05" db="EMBL/GenBank/DDBJ databases">
        <authorList>
            <person name="Lanie J.A."/>
            <person name="Ng W.-L."/>
            <person name="Kazmierczak K.M."/>
            <person name="Andrzejewski T.M."/>
            <person name="Davidsen T.M."/>
            <person name="Wayne K.J."/>
            <person name="Tettelin H."/>
            <person name="Glass J.I."/>
            <person name="Rusch D."/>
            <person name="Podicherti R."/>
            <person name="Tsui H.-C.T."/>
            <person name="Winkler M.E."/>
        </authorList>
    </citation>
    <scope>NUCLEOTIDE SEQUENCE</scope>
</reference>
<dbReference type="CDD" id="cd07153">
    <property type="entry name" value="Fur_like"/>
    <property type="match status" value="1"/>
</dbReference>
<dbReference type="GO" id="GO:0000976">
    <property type="term" value="F:transcription cis-regulatory region binding"/>
    <property type="evidence" value="ECO:0007669"/>
    <property type="project" value="TreeGrafter"/>
</dbReference>
<keyword evidence="4" id="KW-0678">Repressor</keyword>
<evidence type="ECO:0000256" key="5">
    <source>
        <dbReference type="ARBA" id="ARBA00022723"/>
    </source>
</evidence>
<evidence type="ECO:0000256" key="6">
    <source>
        <dbReference type="ARBA" id="ARBA00022833"/>
    </source>
</evidence>
<dbReference type="PANTHER" id="PTHR33202:SF8">
    <property type="entry name" value="PEROXIDE-RESPONSIVE REPRESSOR PERR"/>
    <property type="match status" value="1"/>
</dbReference>
<dbReference type="GO" id="GO:0008270">
    <property type="term" value="F:zinc ion binding"/>
    <property type="evidence" value="ECO:0007669"/>
    <property type="project" value="TreeGrafter"/>
</dbReference>
<dbReference type="GO" id="GO:0003700">
    <property type="term" value="F:DNA-binding transcription factor activity"/>
    <property type="evidence" value="ECO:0007669"/>
    <property type="project" value="InterPro"/>
</dbReference>
<comment type="similarity">
    <text evidence="2">Belongs to the Fur family.</text>
</comment>
<dbReference type="InterPro" id="IPR036390">
    <property type="entry name" value="WH_DNA-bd_sf"/>
</dbReference>